<evidence type="ECO:0000256" key="5">
    <source>
        <dbReference type="ARBA" id="ARBA00022553"/>
    </source>
</evidence>
<keyword evidence="7" id="KW-0156">Chromatin regulator</keyword>
<evidence type="ECO:0000256" key="13">
    <source>
        <dbReference type="ARBA" id="ARBA00093543"/>
    </source>
</evidence>
<keyword evidence="5" id="KW-0597">Phosphoprotein</keyword>
<gene>
    <name evidence="15" type="ORF">HanXRQr2_Chr16g0755971</name>
</gene>
<evidence type="ECO:0000313" key="16">
    <source>
        <dbReference type="Proteomes" id="UP000215914"/>
    </source>
</evidence>
<keyword evidence="4" id="KW-1017">Isopeptide bond</keyword>
<dbReference type="GO" id="GO:0044545">
    <property type="term" value="C:NSL complex"/>
    <property type="evidence" value="ECO:0000318"/>
    <property type="project" value="GO_Central"/>
</dbReference>
<reference evidence="15" key="2">
    <citation type="submission" date="2020-06" db="EMBL/GenBank/DDBJ databases">
        <title>Helianthus annuus Genome sequencing and assembly Release 2.</title>
        <authorList>
            <person name="Gouzy J."/>
            <person name="Langlade N."/>
            <person name="Munos S."/>
        </authorList>
    </citation>
    <scope>NUCLEOTIDE SEQUENCE</scope>
    <source>
        <tissue evidence="15">Leaves</tissue>
    </source>
</reference>
<dbReference type="InterPro" id="IPR025927">
    <property type="entry name" value="Znf_KANL2-like"/>
</dbReference>
<comment type="caution">
    <text evidence="15">The sequence shown here is derived from an EMBL/GenBank/DDBJ whole genome shotgun (WGS) entry which is preliminary data.</text>
</comment>
<dbReference type="Proteomes" id="UP000215914">
    <property type="component" value="Unassembled WGS sequence"/>
</dbReference>
<dbReference type="Gramene" id="mRNA:HanXRQr2_Chr16g0755971">
    <property type="protein sequence ID" value="mRNA:HanXRQr2_Chr16g0755971"/>
    <property type="gene ID" value="HanXRQr2_Chr16g0755971"/>
</dbReference>
<evidence type="ECO:0000256" key="6">
    <source>
        <dbReference type="ARBA" id="ARBA00022843"/>
    </source>
</evidence>
<evidence type="ECO:0000259" key="14">
    <source>
        <dbReference type="Pfam" id="PF13891"/>
    </source>
</evidence>
<dbReference type="GO" id="GO:0003677">
    <property type="term" value="F:DNA binding"/>
    <property type="evidence" value="ECO:0007669"/>
    <property type="project" value="UniProtKB-KW"/>
</dbReference>
<evidence type="ECO:0000256" key="11">
    <source>
        <dbReference type="ARBA" id="ARBA00033378"/>
    </source>
</evidence>
<evidence type="ECO:0000256" key="7">
    <source>
        <dbReference type="ARBA" id="ARBA00022853"/>
    </source>
</evidence>
<dbReference type="InterPro" id="IPR026316">
    <property type="entry name" value="NSL2"/>
</dbReference>
<evidence type="ECO:0000256" key="10">
    <source>
        <dbReference type="ARBA" id="ARBA00032947"/>
    </source>
</evidence>
<feature type="domain" description="KANL2-like probable zinc-finger" evidence="14">
    <location>
        <begin position="96"/>
        <end position="158"/>
    </location>
</feature>
<sequence length="222" mass="25628">MNNQMPDSITSMGSAAEVDEDVVLPVLGREEVVKRRCRRLKQLGRVYKDHYWCMMDELKRKYRRYYWSYGKSPVTETNDDDNDVDDGNFELEFSWCAIRGCKNKAMALTKFCHAHILSDSKQTLYMRCNYVVQSLQAGPIICGKTVLKCTVPPLCPGHYQKAEKHVTRALKKAGLNVSSTNKVAPKFHILIAESVRQIQISRRIAEKEMQEYLEIKEEEISI</sequence>
<comment type="subunit">
    <text evidence="13">Component of the NSL complex at least composed of KAT8/MOF, KANSL1, KANSL2, KANSL3, MCRS1, PHF20, OGT1/OGT, WDR5 and HCFC1.</text>
</comment>
<dbReference type="Pfam" id="PF13891">
    <property type="entry name" value="zf-C3HC3H_KANSL2"/>
    <property type="match status" value="1"/>
</dbReference>
<evidence type="ECO:0000313" key="15">
    <source>
        <dbReference type="EMBL" id="KAF5760655.1"/>
    </source>
</evidence>
<evidence type="ECO:0000256" key="2">
    <source>
        <dbReference type="ARBA" id="ARBA00004173"/>
    </source>
</evidence>
<dbReference type="GO" id="GO:0006325">
    <property type="term" value="P:chromatin organization"/>
    <property type="evidence" value="ECO:0007669"/>
    <property type="project" value="UniProtKB-KW"/>
</dbReference>
<evidence type="ECO:0000256" key="12">
    <source>
        <dbReference type="ARBA" id="ARBA00093359"/>
    </source>
</evidence>
<dbReference type="OrthoDB" id="677315at2759"/>
<dbReference type="EMBL" id="MNCJ02000331">
    <property type="protein sequence ID" value="KAF5760655.1"/>
    <property type="molecule type" value="Genomic_DNA"/>
</dbReference>
<comment type="subcellular location">
    <subcellularLocation>
        <location evidence="2">Mitochondrion</location>
    </subcellularLocation>
    <subcellularLocation>
        <location evidence="1">Nucleus</location>
    </subcellularLocation>
</comment>
<keyword evidence="9" id="KW-0539">Nucleus</keyword>
<evidence type="ECO:0000256" key="8">
    <source>
        <dbReference type="ARBA" id="ARBA00023128"/>
    </source>
</evidence>
<dbReference type="AlphaFoldDB" id="A0A9K3DTE3"/>
<dbReference type="GO" id="GO:0005634">
    <property type="term" value="C:nucleus"/>
    <property type="evidence" value="ECO:0007669"/>
    <property type="project" value="UniProtKB-SubCell"/>
</dbReference>
<keyword evidence="15" id="KW-0238">DNA-binding</keyword>
<dbReference type="GO" id="GO:0005739">
    <property type="term" value="C:mitochondrion"/>
    <property type="evidence" value="ECO:0007669"/>
    <property type="project" value="UniProtKB-SubCell"/>
</dbReference>
<protein>
    <recommendedName>
        <fullName evidence="3">KAT8 regulatory NSL complex subunit 2</fullName>
    </recommendedName>
    <alternativeName>
        <fullName evidence="11">NSL complex protein NSL2</fullName>
    </alternativeName>
    <alternativeName>
        <fullName evidence="10">Non-specific lethal 2 homolog</fullName>
    </alternativeName>
</protein>
<evidence type="ECO:0000256" key="1">
    <source>
        <dbReference type="ARBA" id="ARBA00004123"/>
    </source>
</evidence>
<dbReference type="PANTHER" id="PTHR13453:SF1">
    <property type="entry name" value="KAT8 REGULATORY NSL COMPLEX SUBUNIT 2"/>
    <property type="match status" value="1"/>
</dbReference>
<name>A0A9K3DTE3_HELAN</name>
<evidence type="ECO:0000256" key="9">
    <source>
        <dbReference type="ARBA" id="ARBA00023242"/>
    </source>
</evidence>
<keyword evidence="8" id="KW-0496">Mitochondrion</keyword>
<reference evidence="15" key="1">
    <citation type="journal article" date="2017" name="Nature">
        <title>The sunflower genome provides insights into oil metabolism, flowering and Asterid evolution.</title>
        <authorList>
            <person name="Badouin H."/>
            <person name="Gouzy J."/>
            <person name="Grassa C.J."/>
            <person name="Murat F."/>
            <person name="Staton S.E."/>
            <person name="Cottret L."/>
            <person name="Lelandais-Briere C."/>
            <person name="Owens G.L."/>
            <person name="Carrere S."/>
            <person name="Mayjonade B."/>
            <person name="Legrand L."/>
            <person name="Gill N."/>
            <person name="Kane N.C."/>
            <person name="Bowers J.E."/>
            <person name="Hubner S."/>
            <person name="Bellec A."/>
            <person name="Berard A."/>
            <person name="Berges H."/>
            <person name="Blanchet N."/>
            <person name="Boniface M.C."/>
            <person name="Brunel D."/>
            <person name="Catrice O."/>
            <person name="Chaidir N."/>
            <person name="Claudel C."/>
            <person name="Donnadieu C."/>
            <person name="Faraut T."/>
            <person name="Fievet G."/>
            <person name="Helmstetter N."/>
            <person name="King M."/>
            <person name="Knapp S.J."/>
            <person name="Lai Z."/>
            <person name="Le Paslier M.C."/>
            <person name="Lippi Y."/>
            <person name="Lorenzon L."/>
            <person name="Mandel J.R."/>
            <person name="Marage G."/>
            <person name="Marchand G."/>
            <person name="Marquand E."/>
            <person name="Bret-Mestries E."/>
            <person name="Morien E."/>
            <person name="Nambeesan S."/>
            <person name="Nguyen T."/>
            <person name="Pegot-Espagnet P."/>
            <person name="Pouilly N."/>
            <person name="Raftis F."/>
            <person name="Sallet E."/>
            <person name="Schiex T."/>
            <person name="Thomas J."/>
            <person name="Vandecasteele C."/>
            <person name="Vares D."/>
            <person name="Vear F."/>
            <person name="Vautrin S."/>
            <person name="Crespi M."/>
            <person name="Mangin B."/>
            <person name="Burke J.M."/>
            <person name="Salse J."/>
            <person name="Munos S."/>
            <person name="Vincourt P."/>
            <person name="Rieseberg L.H."/>
            <person name="Langlade N.B."/>
        </authorList>
    </citation>
    <scope>NUCLEOTIDE SEQUENCE</scope>
    <source>
        <tissue evidence="15">Leaves</tissue>
    </source>
</reference>
<keyword evidence="16" id="KW-1185">Reference proteome</keyword>
<comment type="function">
    <text evidence="12">Non-catalytic component of the NSL histone acetyltransferase complex, a multiprotein complex that mediates histone H4 acetylation at 'Lys-5'- and 'Lys-8' (H4K5ac and H4K8ac) at transcription start sites and promotes transcription initiation. Required for NSL complex stability and for transcription of intraciliary transport genes in both ciliated and non-ciliated cells by regulating histone H4 acetylation at 'Lys-5'- and 'Lys-12' (H4K5ac and H4K12ac). This is necessary for cilium assembly in ciliated cells and for organization of the microtubule cytoskeleton in non-ciliated cells. Required within the NSL complex to maintain nuclear architecture stability by promoting KAT8-mediated acetylation of lamin LMNA.</text>
</comment>
<evidence type="ECO:0000256" key="4">
    <source>
        <dbReference type="ARBA" id="ARBA00022499"/>
    </source>
</evidence>
<evidence type="ECO:0000256" key="3">
    <source>
        <dbReference type="ARBA" id="ARBA00015508"/>
    </source>
</evidence>
<organism evidence="15 16">
    <name type="scientific">Helianthus annuus</name>
    <name type="common">Common sunflower</name>
    <dbReference type="NCBI Taxonomy" id="4232"/>
    <lineage>
        <taxon>Eukaryota</taxon>
        <taxon>Viridiplantae</taxon>
        <taxon>Streptophyta</taxon>
        <taxon>Embryophyta</taxon>
        <taxon>Tracheophyta</taxon>
        <taxon>Spermatophyta</taxon>
        <taxon>Magnoliopsida</taxon>
        <taxon>eudicotyledons</taxon>
        <taxon>Gunneridae</taxon>
        <taxon>Pentapetalae</taxon>
        <taxon>asterids</taxon>
        <taxon>campanulids</taxon>
        <taxon>Asterales</taxon>
        <taxon>Asteraceae</taxon>
        <taxon>Asteroideae</taxon>
        <taxon>Heliantheae alliance</taxon>
        <taxon>Heliantheae</taxon>
        <taxon>Helianthus</taxon>
    </lineage>
</organism>
<keyword evidence="6" id="KW-0832">Ubl conjugation</keyword>
<dbReference type="PANTHER" id="PTHR13453">
    <property type="entry name" value="KAT8 REGULATORY NSL COMPLEX SUBUNIT 2"/>
    <property type="match status" value="1"/>
</dbReference>
<proteinExistence type="predicted"/>
<accession>A0A9K3DTE3</accession>